<dbReference type="AlphaFoldDB" id="A0A1M5N0W5"/>
<evidence type="ECO:0000313" key="6">
    <source>
        <dbReference type="Proteomes" id="UP000199758"/>
    </source>
</evidence>
<dbReference type="PROSITE" id="PS01124">
    <property type="entry name" value="HTH_ARAC_FAMILY_2"/>
    <property type="match status" value="1"/>
</dbReference>
<sequence>MSYADVRRSTVSAALLVTLAVERGADRARCLRATGITVAQLADPQAEIEAAQELQLIRNIVNALGPLPGLGLEAGLRYHLSTYGLTGYALLSSRTFRDATHLAMRYLDLSHAFGRFRTEARGSDLLIVLDDSGLPEDLRQFLIERDFAAWAQAALEIRPGGFPARYANFAFPRPVYASRFDRLCGVRPSFGAARNELLLDAATLDAPLPMADPAIARLCEAQCRHLLARRRVRGGVAGEVRDLLLRTPAAMPSMEDVAARLHLSSRSLRRRLIDEGTSFRALIDEVRQAIAEELLTTGRMKLAEVAERLGYAEPAPFITAFRRWRGQSPTQYRQLHQRELDALAAVGARRRG</sequence>
<evidence type="ECO:0000313" key="5">
    <source>
        <dbReference type="EMBL" id="SHG83095.1"/>
    </source>
</evidence>
<dbReference type="GO" id="GO:0005829">
    <property type="term" value="C:cytosol"/>
    <property type="evidence" value="ECO:0007669"/>
    <property type="project" value="TreeGrafter"/>
</dbReference>
<dbReference type="SMART" id="SM00342">
    <property type="entry name" value="HTH_ARAC"/>
    <property type="match status" value="1"/>
</dbReference>
<feature type="domain" description="HTH araC/xylS-type" evidence="4">
    <location>
        <begin position="238"/>
        <end position="335"/>
    </location>
</feature>
<evidence type="ECO:0000259" key="4">
    <source>
        <dbReference type="PROSITE" id="PS01124"/>
    </source>
</evidence>
<proteinExistence type="predicted"/>
<dbReference type="InterPro" id="IPR020449">
    <property type="entry name" value="Tscrpt_reg_AraC-type_HTH"/>
</dbReference>
<accession>A0A1M5N0W5</accession>
<dbReference type="GO" id="GO:0003700">
    <property type="term" value="F:DNA-binding transcription factor activity"/>
    <property type="evidence" value="ECO:0007669"/>
    <property type="project" value="InterPro"/>
</dbReference>
<dbReference type="PANTHER" id="PTHR47894">
    <property type="entry name" value="HTH-TYPE TRANSCRIPTIONAL REGULATOR GADX"/>
    <property type="match status" value="1"/>
</dbReference>
<dbReference type="STRING" id="490188.SAMN04488068_1568"/>
<dbReference type="GO" id="GO:0000976">
    <property type="term" value="F:transcription cis-regulatory region binding"/>
    <property type="evidence" value="ECO:0007669"/>
    <property type="project" value="TreeGrafter"/>
</dbReference>
<dbReference type="PRINTS" id="PR00032">
    <property type="entry name" value="HTHARAC"/>
</dbReference>
<dbReference type="InterPro" id="IPR018060">
    <property type="entry name" value="HTH_AraC"/>
</dbReference>
<organism evidence="5 6">
    <name type="scientific">Hydrocarboniphaga daqingensis</name>
    <dbReference type="NCBI Taxonomy" id="490188"/>
    <lineage>
        <taxon>Bacteria</taxon>
        <taxon>Pseudomonadati</taxon>
        <taxon>Pseudomonadota</taxon>
        <taxon>Gammaproteobacteria</taxon>
        <taxon>Nevskiales</taxon>
        <taxon>Nevskiaceae</taxon>
        <taxon>Hydrocarboniphaga</taxon>
    </lineage>
</organism>
<dbReference type="RefSeq" id="WP_072896235.1">
    <property type="nucleotide sequence ID" value="NZ_FQWZ01000003.1"/>
</dbReference>
<dbReference type="EMBL" id="FQWZ01000003">
    <property type="protein sequence ID" value="SHG83095.1"/>
    <property type="molecule type" value="Genomic_DNA"/>
</dbReference>
<keyword evidence="3" id="KW-0804">Transcription</keyword>
<dbReference type="Proteomes" id="UP000199758">
    <property type="component" value="Unassembled WGS sequence"/>
</dbReference>
<reference evidence="5 6" key="1">
    <citation type="submission" date="2016-11" db="EMBL/GenBank/DDBJ databases">
        <authorList>
            <person name="Jaros S."/>
            <person name="Januszkiewicz K."/>
            <person name="Wedrychowicz H."/>
        </authorList>
    </citation>
    <scope>NUCLEOTIDE SEQUENCE [LARGE SCALE GENOMIC DNA]</scope>
    <source>
        <strain evidence="5 6">CGMCC 1.7049</strain>
    </source>
</reference>
<dbReference type="Gene3D" id="1.10.10.60">
    <property type="entry name" value="Homeodomain-like"/>
    <property type="match status" value="1"/>
</dbReference>
<keyword evidence="1" id="KW-0805">Transcription regulation</keyword>
<gene>
    <name evidence="5" type="ORF">SAMN04488068_1568</name>
</gene>
<dbReference type="InterPro" id="IPR032687">
    <property type="entry name" value="AraC-type_N"/>
</dbReference>
<dbReference type="InterPro" id="IPR009057">
    <property type="entry name" value="Homeodomain-like_sf"/>
</dbReference>
<keyword evidence="2 5" id="KW-0238">DNA-binding</keyword>
<dbReference type="PANTHER" id="PTHR47894:SF1">
    <property type="entry name" value="HTH-TYPE TRANSCRIPTIONAL REGULATOR VQSM"/>
    <property type="match status" value="1"/>
</dbReference>
<evidence type="ECO:0000256" key="1">
    <source>
        <dbReference type="ARBA" id="ARBA00023015"/>
    </source>
</evidence>
<dbReference type="Pfam" id="PF12625">
    <property type="entry name" value="Arabinose_bd"/>
    <property type="match status" value="1"/>
</dbReference>
<dbReference type="SUPFAM" id="SSF46689">
    <property type="entry name" value="Homeodomain-like"/>
    <property type="match status" value="1"/>
</dbReference>
<evidence type="ECO:0000256" key="3">
    <source>
        <dbReference type="ARBA" id="ARBA00023163"/>
    </source>
</evidence>
<name>A0A1M5N0W5_9GAMM</name>
<evidence type="ECO:0000256" key="2">
    <source>
        <dbReference type="ARBA" id="ARBA00023125"/>
    </source>
</evidence>
<dbReference type="Pfam" id="PF12833">
    <property type="entry name" value="HTH_18"/>
    <property type="match status" value="1"/>
</dbReference>
<protein>
    <submittedName>
        <fullName evidence="5">AraC-type DNA-binding protein</fullName>
    </submittedName>
</protein>
<dbReference type="OrthoDB" id="5722175at2"/>
<keyword evidence="6" id="KW-1185">Reference proteome</keyword>